<dbReference type="EMBL" id="JAIWYP010000015">
    <property type="protein sequence ID" value="KAH3705565.1"/>
    <property type="molecule type" value="Genomic_DNA"/>
</dbReference>
<feature type="region of interest" description="Disordered" evidence="1">
    <location>
        <begin position="1"/>
        <end position="42"/>
    </location>
</feature>
<name>A0A9D3YUY1_DREPO</name>
<evidence type="ECO:0000313" key="2">
    <source>
        <dbReference type="EMBL" id="KAH3705565.1"/>
    </source>
</evidence>
<accession>A0A9D3YUY1</accession>
<protein>
    <submittedName>
        <fullName evidence="2">Uncharacterized protein</fullName>
    </submittedName>
</protein>
<evidence type="ECO:0000313" key="3">
    <source>
        <dbReference type="Proteomes" id="UP000828390"/>
    </source>
</evidence>
<sequence>MSPVAGHSSANHQPPARNSRGRGYGRPGYGKNAPDRVFNPRRWNRSQGWKNWYNRVVGDRSVINGQRPHATVSHYNNREMPHGNVGGPLKHHGQWAHPGGPTNQRERTGGIMGGLCVTGNLQEGKVWVQLRGPGGTLSVRSGL</sequence>
<reference evidence="2" key="2">
    <citation type="submission" date="2020-11" db="EMBL/GenBank/DDBJ databases">
        <authorList>
            <person name="McCartney M.A."/>
            <person name="Auch B."/>
            <person name="Kono T."/>
            <person name="Mallez S."/>
            <person name="Becker A."/>
            <person name="Gohl D.M."/>
            <person name="Silverstein K.A.T."/>
            <person name="Koren S."/>
            <person name="Bechman K.B."/>
            <person name="Herman A."/>
            <person name="Abrahante J.E."/>
            <person name="Garbe J."/>
        </authorList>
    </citation>
    <scope>NUCLEOTIDE SEQUENCE</scope>
    <source>
        <strain evidence="2">Duluth1</strain>
        <tissue evidence="2">Whole animal</tissue>
    </source>
</reference>
<dbReference type="Proteomes" id="UP000828390">
    <property type="component" value="Unassembled WGS sequence"/>
</dbReference>
<evidence type="ECO:0000256" key="1">
    <source>
        <dbReference type="SAM" id="MobiDB-lite"/>
    </source>
</evidence>
<dbReference type="AlphaFoldDB" id="A0A9D3YUY1"/>
<comment type="caution">
    <text evidence="2">The sequence shown here is derived from an EMBL/GenBank/DDBJ whole genome shotgun (WGS) entry which is preliminary data.</text>
</comment>
<keyword evidence="3" id="KW-1185">Reference proteome</keyword>
<proteinExistence type="predicted"/>
<reference evidence="2" key="1">
    <citation type="journal article" date="2019" name="bioRxiv">
        <title>The Genome of the Zebra Mussel, Dreissena polymorpha: A Resource for Invasive Species Research.</title>
        <authorList>
            <person name="McCartney M.A."/>
            <person name="Auch B."/>
            <person name="Kono T."/>
            <person name="Mallez S."/>
            <person name="Zhang Y."/>
            <person name="Obille A."/>
            <person name="Becker A."/>
            <person name="Abrahante J.E."/>
            <person name="Garbe J."/>
            <person name="Badalamenti J.P."/>
            <person name="Herman A."/>
            <person name="Mangelson H."/>
            <person name="Liachko I."/>
            <person name="Sullivan S."/>
            <person name="Sone E.D."/>
            <person name="Koren S."/>
            <person name="Silverstein K.A.T."/>
            <person name="Beckman K.B."/>
            <person name="Gohl D.M."/>
        </authorList>
    </citation>
    <scope>NUCLEOTIDE SEQUENCE</scope>
    <source>
        <strain evidence="2">Duluth1</strain>
        <tissue evidence="2">Whole animal</tissue>
    </source>
</reference>
<organism evidence="2 3">
    <name type="scientific">Dreissena polymorpha</name>
    <name type="common">Zebra mussel</name>
    <name type="synonym">Mytilus polymorpha</name>
    <dbReference type="NCBI Taxonomy" id="45954"/>
    <lineage>
        <taxon>Eukaryota</taxon>
        <taxon>Metazoa</taxon>
        <taxon>Spiralia</taxon>
        <taxon>Lophotrochozoa</taxon>
        <taxon>Mollusca</taxon>
        <taxon>Bivalvia</taxon>
        <taxon>Autobranchia</taxon>
        <taxon>Heteroconchia</taxon>
        <taxon>Euheterodonta</taxon>
        <taxon>Imparidentia</taxon>
        <taxon>Neoheterodontei</taxon>
        <taxon>Myida</taxon>
        <taxon>Dreissenoidea</taxon>
        <taxon>Dreissenidae</taxon>
        <taxon>Dreissena</taxon>
    </lineage>
</organism>
<gene>
    <name evidence="2" type="ORF">DPMN_080642</name>
</gene>
<feature type="region of interest" description="Disordered" evidence="1">
    <location>
        <begin position="73"/>
        <end position="106"/>
    </location>
</feature>